<dbReference type="OrthoDB" id="2213423at2"/>
<dbReference type="InterPro" id="IPR012223">
    <property type="entry name" value="TEII"/>
</dbReference>
<evidence type="ECO:0000313" key="4">
    <source>
        <dbReference type="Proteomes" id="UP000254082"/>
    </source>
</evidence>
<dbReference type="EMBL" id="UHFA01000002">
    <property type="protein sequence ID" value="SUN35300.1"/>
    <property type="molecule type" value="Genomic_DNA"/>
</dbReference>
<dbReference type="InterPro" id="IPR029058">
    <property type="entry name" value="AB_hydrolase_fold"/>
</dbReference>
<keyword evidence="4" id="KW-1185">Reference proteome</keyword>
<proteinExistence type="inferred from homology"/>
<dbReference type="EC" id="3.1.2.-" evidence="3"/>
<dbReference type="Gene3D" id="3.40.50.1820">
    <property type="entry name" value="alpha/beta hydrolase"/>
    <property type="match status" value="1"/>
</dbReference>
<feature type="domain" description="Thioesterase" evidence="2">
    <location>
        <begin position="16"/>
        <end position="236"/>
    </location>
</feature>
<keyword evidence="3" id="KW-0378">Hydrolase</keyword>
<dbReference type="AlphaFoldDB" id="A0A380JD24"/>
<protein>
    <submittedName>
        <fullName evidence="3">Non-ribosomal peptide synthesis thioesterase type II</fullName>
        <ecNumber evidence="3">3.1.2.-</ecNumber>
    </submittedName>
</protein>
<evidence type="ECO:0000259" key="2">
    <source>
        <dbReference type="Pfam" id="PF00975"/>
    </source>
</evidence>
<accession>A0A380JD24</accession>
<dbReference type="GO" id="GO:0008610">
    <property type="term" value="P:lipid biosynthetic process"/>
    <property type="evidence" value="ECO:0007669"/>
    <property type="project" value="TreeGrafter"/>
</dbReference>
<gene>
    <name evidence="3" type="primary">eqbB</name>
    <name evidence="3" type="ORF">NCTC11391_00280</name>
</gene>
<dbReference type="SUPFAM" id="SSF53474">
    <property type="entry name" value="alpha/beta-Hydrolases"/>
    <property type="match status" value="1"/>
</dbReference>
<organism evidence="3 4">
    <name type="scientific">Streptococcus downei MFe28</name>
    <dbReference type="NCBI Taxonomy" id="764290"/>
    <lineage>
        <taxon>Bacteria</taxon>
        <taxon>Bacillati</taxon>
        <taxon>Bacillota</taxon>
        <taxon>Bacilli</taxon>
        <taxon>Lactobacillales</taxon>
        <taxon>Streptococcaceae</taxon>
        <taxon>Streptococcus</taxon>
    </lineage>
</organism>
<sequence length="253" mass="28765">MSKIFYEIGENKCSTQIIMFPYLGGSGTSVMSLANEICAKIPVDIRVAFPPGHTGSDYELCDSFLQLIDLYYEALITILKKDSILFGHSMGGTIAYFLAQKIAEKNPELTPKKLILSAAAAPDHMKNKRLSDKEDDIIFREIKKIGTMPEELTDNQELASYFAPMLRADYKILEEMSEIKVQKLDIPTFFIMCHKDSLTSCRTILKWKDYLDSKISFYMMPADAGHMYLEKYKEVVADKVMNFLDLNSEEGND</sequence>
<dbReference type="Pfam" id="PF00975">
    <property type="entry name" value="Thioesterase"/>
    <property type="match status" value="1"/>
</dbReference>
<dbReference type="GO" id="GO:0016787">
    <property type="term" value="F:hydrolase activity"/>
    <property type="evidence" value="ECO:0007669"/>
    <property type="project" value="UniProtKB-KW"/>
</dbReference>
<comment type="similarity">
    <text evidence="1">Belongs to the thioesterase family.</text>
</comment>
<evidence type="ECO:0000313" key="3">
    <source>
        <dbReference type="EMBL" id="SUN35300.1"/>
    </source>
</evidence>
<dbReference type="Proteomes" id="UP000254082">
    <property type="component" value="Unassembled WGS sequence"/>
</dbReference>
<dbReference type="PANTHER" id="PTHR11487">
    <property type="entry name" value="THIOESTERASE"/>
    <property type="match status" value="1"/>
</dbReference>
<name>A0A380JD24_STRDO</name>
<reference evidence="3 4" key="1">
    <citation type="submission" date="2018-06" db="EMBL/GenBank/DDBJ databases">
        <authorList>
            <consortium name="Pathogen Informatics"/>
            <person name="Doyle S."/>
        </authorList>
    </citation>
    <scope>NUCLEOTIDE SEQUENCE [LARGE SCALE GENOMIC DNA]</scope>
    <source>
        <strain evidence="4">NCTC 11391</strain>
    </source>
</reference>
<dbReference type="InterPro" id="IPR001031">
    <property type="entry name" value="Thioesterase"/>
</dbReference>
<evidence type="ECO:0000256" key="1">
    <source>
        <dbReference type="ARBA" id="ARBA00007169"/>
    </source>
</evidence>
<dbReference type="RefSeq" id="WP_019782250.1">
    <property type="nucleotide sequence ID" value="NZ_UHFA01000002.1"/>
</dbReference>
<dbReference type="PANTHER" id="PTHR11487:SF0">
    <property type="entry name" value="S-ACYL FATTY ACID SYNTHASE THIOESTERASE, MEDIUM CHAIN"/>
    <property type="match status" value="1"/>
</dbReference>